<dbReference type="EMBL" id="ML996165">
    <property type="protein sequence ID" value="KAF2733171.1"/>
    <property type="molecule type" value="Genomic_DNA"/>
</dbReference>
<name>A0A9P4V1G1_9PLEO</name>
<dbReference type="AlphaFoldDB" id="A0A9P4V1G1"/>
<evidence type="ECO:0000313" key="4">
    <source>
        <dbReference type="Proteomes" id="UP000799444"/>
    </source>
</evidence>
<dbReference type="Proteomes" id="UP000799444">
    <property type="component" value="Unassembled WGS sequence"/>
</dbReference>
<evidence type="ECO:0000256" key="1">
    <source>
        <dbReference type="SAM" id="MobiDB-lite"/>
    </source>
</evidence>
<feature type="signal peptide" evidence="2">
    <location>
        <begin position="1"/>
        <end position="18"/>
    </location>
</feature>
<keyword evidence="4" id="KW-1185">Reference proteome</keyword>
<comment type="caution">
    <text evidence="3">The sequence shown here is derived from an EMBL/GenBank/DDBJ whole genome shotgun (WGS) entry which is preliminary data.</text>
</comment>
<evidence type="ECO:0000256" key="2">
    <source>
        <dbReference type="SAM" id="SignalP"/>
    </source>
</evidence>
<protein>
    <submittedName>
        <fullName evidence="3">Uncharacterized protein</fullName>
    </submittedName>
</protein>
<gene>
    <name evidence="3" type="ORF">EJ04DRAFT_513379</name>
</gene>
<feature type="region of interest" description="Disordered" evidence="1">
    <location>
        <begin position="132"/>
        <end position="160"/>
    </location>
</feature>
<evidence type="ECO:0000313" key="3">
    <source>
        <dbReference type="EMBL" id="KAF2733171.1"/>
    </source>
</evidence>
<reference evidence="3" key="1">
    <citation type="journal article" date="2020" name="Stud. Mycol.">
        <title>101 Dothideomycetes genomes: a test case for predicting lifestyles and emergence of pathogens.</title>
        <authorList>
            <person name="Haridas S."/>
            <person name="Albert R."/>
            <person name="Binder M."/>
            <person name="Bloem J."/>
            <person name="Labutti K."/>
            <person name="Salamov A."/>
            <person name="Andreopoulos B."/>
            <person name="Baker S."/>
            <person name="Barry K."/>
            <person name="Bills G."/>
            <person name="Bluhm B."/>
            <person name="Cannon C."/>
            <person name="Castanera R."/>
            <person name="Culley D."/>
            <person name="Daum C."/>
            <person name="Ezra D."/>
            <person name="Gonzalez J."/>
            <person name="Henrissat B."/>
            <person name="Kuo A."/>
            <person name="Liang C."/>
            <person name="Lipzen A."/>
            <person name="Lutzoni F."/>
            <person name="Magnuson J."/>
            <person name="Mondo S."/>
            <person name="Nolan M."/>
            <person name="Ohm R."/>
            <person name="Pangilinan J."/>
            <person name="Park H.-J."/>
            <person name="Ramirez L."/>
            <person name="Alfaro M."/>
            <person name="Sun H."/>
            <person name="Tritt A."/>
            <person name="Yoshinaga Y."/>
            <person name="Zwiers L.-H."/>
            <person name="Turgeon B."/>
            <person name="Goodwin S."/>
            <person name="Spatafora J."/>
            <person name="Crous P."/>
            <person name="Grigoriev I."/>
        </authorList>
    </citation>
    <scope>NUCLEOTIDE SEQUENCE</scope>
    <source>
        <strain evidence="3">CBS 125425</strain>
    </source>
</reference>
<feature type="compositionally biased region" description="Low complexity" evidence="1">
    <location>
        <begin position="140"/>
        <end position="160"/>
    </location>
</feature>
<accession>A0A9P4V1G1</accession>
<dbReference type="OrthoDB" id="5419608at2759"/>
<keyword evidence="2" id="KW-0732">Signal</keyword>
<sequence length="188" mass="17917">MRFHSLALVALSAAGALAVAEEKRQIPVVTDSVGFSVLSVLATAIPASDQSAALANRTAFALAVASSIAAGTPPAWYNALPSDVKSLLPSLYPAPTPAMTTSAASETGASSASSSASVGTISSGVTNTTAATSFQSPTLSSTEGGASETSGAPASTGTSASGNGAAYPTAVLGAGVAGALGVLGMLAL</sequence>
<proteinExistence type="predicted"/>
<feature type="chain" id="PRO_5040507416" evidence="2">
    <location>
        <begin position="19"/>
        <end position="188"/>
    </location>
</feature>
<organism evidence="3 4">
    <name type="scientific">Polyplosphaeria fusca</name>
    <dbReference type="NCBI Taxonomy" id="682080"/>
    <lineage>
        <taxon>Eukaryota</taxon>
        <taxon>Fungi</taxon>
        <taxon>Dikarya</taxon>
        <taxon>Ascomycota</taxon>
        <taxon>Pezizomycotina</taxon>
        <taxon>Dothideomycetes</taxon>
        <taxon>Pleosporomycetidae</taxon>
        <taxon>Pleosporales</taxon>
        <taxon>Tetraplosphaeriaceae</taxon>
        <taxon>Polyplosphaeria</taxon>
    </lineage>
</organism>